<name>A0A671TD66_9TELE</name>
<dbReference type="Proteomes" id="UP000472260">
    <property type="component" value="Unassembled WGS sequence"/>
</dbReference>
<sequence>RMSTTQVEFLGFRVDKDGIKPTCEKVEAIQKAPPPRNKTELQAFLGLLNFYSCFLPNKATWGVKHETAYVQTKQLLQMDKMLAHYDEKKPLAVVCDASPYGLGALLFHLERDALAVNCTPSQNNCTNKLIGDKRNTKQTFVEIRKERFVADYCRWSLKMKKKKSKTHNDGLVSFKPQDAGTDAVCTRLCSSE</sequence>
<dbReference type="InterPro" id="IPR050951">
    <property type="entry name" value="Retrovirus_Pol_polyprotein"/>
</dbReference>
<keyword evidence="3" id="KW-1185">Reference proteome</keyword>
<dbReference type="AlphaFoldDB" id="A0A671TD66"/>
<dbReference type="InterPro" id="IPR043502">
    <property type="entry name" value="DNA/RNA_pol_sf"/>
</dbReference>
<dbReference type="Pfam" id="PF17919">
    <property type="entry name" value="RT_RNaseH_2"/>
    <property type="match status" value="1"/>
</dbReference>
<dbReference type="InterPro" id="IPR043128">
    <property type="entry name" value="Rev_trsase/Diguanyl_cyclase"/>
</dbReference>
<evidence type="ECO:0000313" key="2">
    <source>
        <dbReference type="Ensembl" id="ENSSANP00000107111.1"/>
    </source>
</evidence>
<protein>
    <recommendedName>
        <fullName evidence="1">Reverse transcriptase/retrotransposon-derived protein RNase H-like domain-containing protein</fullName>
    </recommendedName>
</protein>
<dbReference type="PANTHER" id="PTHR37984">
    <property type="entry name" value="PROTEIN CBG26694"/>
    <property type="match status" value="1"/>
</dbReference>
<evidence type="ECO:0000313" key="3">
    <source>
        <dbReference type="Proteomes" id="UP000472260"/>
    </source>
</evidence>
<organism evidence="2 3">
    <name type="scientific">Sinocyclocheilus anshuiensis</name>
    <dbReference type="NCBI Taxonomy" id="1608454"/>
    <lineage>
        <taxon>Eukaryota</taxon>
        <taxon>Metazoa</taxon>
        <taxon>Chordata</taxon>
        <taxon>Craniata</taxon>
        <taxon>Vertebrata</taxon>
        <taxon>Euteleostomi</taxon>
        <taxon>Actinopterygii</taxon>
        <taxon>Neopterygii</taxon>
        <taxon>Teleostei</taxon>
        <taxon>Ostariophysi</taxon>
        <taxon>Cypriniformes</taxon>
        <taxon>Cyprinidae</taxon>
        <taxon>Cyprininae</taxon>
        <taxon>Sinocyclocheilus</taxon>
    </lineage>
</organism>
<accession>A0A671TD66</accession>
<reference evidence="2" key="2">
    <citation type="submission" date="2025-09" db="UniProtKB">
        <authorList>
            <consortium name="Ensembl"/>
        </authorList>
    </citation>
    <scope>IDENTIFICATION</scope>
</reference>
<dbReference type="InterPro" id="IPR041577">
    <property type="entry name" value="RT_RNaseH_2"/>
</dbReference>
<dbReference type="PANTHER" id="PTHR37984:SF12">
    <property type="entry name" value="RIBONUCLEASE H"/>
    <property type="match status" value="1"/>
</dbReference>
<dbReference type="Ensembl" id="ENSSANT00000113645.1">
    <property type="protein sequence ID" value="ENSSANP00000107111.1"/>
    <property type="gene ID" value="ENSSANG00000052336.1"/>
</dbReference>
<feature type="domain" description="Reverse transcriptase/retrotransposon-derived protein RNase H-like" evidence="1">
    <location>
        <begin position="61"/>
        <end position="112"/>
    </location>
</feature>
<evidence type="ECO:0000259" key="1">
    <source>
        <dbReference type="Pfam" id="PF17919"/>
    </source>
</evidence>
<reference evidence="2" key="1">
    <citation type="submission" date="2025-08" db="UniProtKB">
        <authorList>
            <consortium name="Ensembl"/>
        </authorList>
    </citation>
    <scope>IDENTIFICATION</scope>
</reference>
<dbReference type="SUPFAM" id="SSF56672">
    <property type="entry name" value="DNA/RNA polymerases"/>
    <property type="match status" value="1"/>
</dbReference>
<proteinExistence type="predicted"/>
<dbReference type="Gene3D" id="3.30.70.270">
    <property type="match status" value="1"/>
</dbReference>